<dbReference type="PATRIC" id="fig|396597.7.peg.5824"/>
<dbReference type="SMART" id="SM00448">
    <property type="entry name" value="REC"/>
    <property type="match status" value="1"/>
</dbReference>
<dbReference type="SUPFAM" id="SSF46894">
    <property type="entry name" value="C-terminal effector domain of the bipartite response regulators"/>
    <property type="match status" value="1"/>
</dbReference>
<evidence type="ECO:0000256" key="1">
    <source>
        <dbReference type="ARBA" id="ARBA00022553"/>
    </source>
</evidence>
<dbReference type="CDD" id="cd17535">
    <property type="entry name" value="REC_NarL-like"/>
    <property type="match status" value="1"/>
</dbReference>
<dbReference type="AlphaFoldDB" id="B1T3D5"/>
<evidence type="ECO:0000256" key="3">
    <source>
        <dbReference type="PROSITE-ProRule" id="PRU00169"/>
    </source>
</evidence>
<dbReference type="RefSeq" id="WP_006758251.1">
    <property type="nucleotide sequence ID" value="NZ_ABLK01000057.1"/>
</dbReference>
<dbReference type="SUPFAM" id="SSF52172">
    <property type="entry name" value="CheY-like"/>
    <property type="match status" value="1"/>
</dbReference>
<dbReference type="PROSITE" id="PS50110">
    <property type="entry name" value="RESPONSE_REGULATORY"/>
    <property type="match status" value="1"/>
</dbReference>
<dbReference type="GO" id="GO:0006355">
    <property type="term" value="P:regulation of DNA-templated transcription"/>
    <property type="evidence" value="ECO:0007669"/>
    <property type="project" value="InterPro"/>
</dbReference>
<dbReference type="PANTHER" id="PTHR43214:SF17">
    <property type="entry name" value="TRANSCRIPTIONAL REGULATORY PROTEIN RCSB"/>
    <property type="match status" value="1"/>
</dbReference>
<dbReference type="SMART" id="SM00421">
    <property type="entry name" value="HTH_LUXR"/>
    <property type="match status" value="1"/>
</dbReference>
<reference evidence="6 7" key="1">
    <citation type="submission" date="2008-03" db="EMBL/GenBank/DDBJ databases">
        <title>Sequencing of the draft genome and assembly of Burkholderia ambifaria MEX-5.</title>
        <authorList>
            <consortium name="US DOE Joint Genome Institute (JGI-PGF)"/>
            <person name="Copeland A."/>
            <person name="Lucas S."/>
            <person name="Lapidus A."/>
            <person name="Glavina del Rio T."/>
            <person name="Dalin E."/>
            <person name="Tice H."/>
            <person name="Bruce D."/>
            <person name="Goodwin L."/>
            <person name="Pitluck S."/>
            <person name="Larimer F."/>
            <person name="Land M.L."/>
            <person name="Hauser L."/>
            <person name="Tiedje J."/>
            <person name="Richardson P."/>
        </authorList>
    </citation>
    <scope>NUCLEOTIDE SEQUENCE [LARGE SCALE GENOMIC DNA]</scope>
    <source>
        <strain evidence="6 7">MEX-5</strain>
    </source>
</reference>
<evidence type="ECO:0000313" key="6">
    <source>
        <dbReference type="EMBL" id="EDT41905.1"/>
    </source>
</evidence>
<proteinExistence type="predicted"/>
<dbReference type="Pfam" id="PF00072">
    <property type="entry name" value="Response_reg"/>
    <property type="match status" value="1"/>
</dbReference>
<dbReference type="InterPro" id="IPR039420">
    <property type="entry name" value="WalR-like"/>
</dbReference>
<dbReference type="GO" id="GO:0000160">
    <property type="term" value="P:phosphorelay signal transduction system"/>
    <property type="evidence" value="ECO:0007669"/>
    <property type="project" value="InterPro"/>
</dbReference>
<organism evidence="6 7">
    <name type="scientific">Burkholderia ambifaria MEX-5</name>
    <dbReference type="NCBI Taxonomy" id="396597"/>
    <lineage>
        <taxon>Bacteria</taxon>
        <taxon>Pseudomonadati</taxon>
        <taxon>Pseudomonadota</taxon>
        <taxon>Betaproteobacteria</taxon>
        <taxon>Burkholderiales</taxon>
        <taxon>Burkholderiaceae</taxon>
        <taxon>Burkholderia</taxon>
        <taxon>Burkholderia cepacia complex</taxon>
    </lineage>
</organism>
<evidence type="ECO:0000313" key="7">
    <source>
        <dbReference type="Proteomes" id="UP000004814"/>
    </source>
</evidence>
<evidence type="ECO:0000256" key="2">
    <source>
        <dbReference type="ARBA" id="ARBA00023125"/>
    </source>
</evidence>
<gene>
    <name evidence="6" type="ORF">BamMEX5DRAFT_2301</name>
</gene>
<dbReference type="InterPro" id="IPR058245">
    <property type="entry name" value="NreC/VraR/RcsB-like_REC"/>
</dbReference>
<sequence>MNSIRVGVADDHPVVLAGIENLIKNAPGLEIAFLADTMAAMIEAIESQPIDVLVCDYEFSDEPLTDGLNLLASIRRRFPALKVLLTSTRTAPGIVSAALIYGATGFIGKVQANPSTLTRAILAVHAGSIYLSPEFDGNVLSCFLRVIRAFNAVPVALSDLELQVVGLICRDVAMPEIARRLNRSPGTIAGRKRAAMKKLAAGSDAELKSIARDMGIFR</sequence>
<dbReference type="InterPro" id="IPR000792">
    <property type="entry name" value="Tscrpt_reg_LuxR_C"/>
</dbReference>
<dbReference type="Gene3D" id="1.10.10.10">
    <property type="entry name" value="Winged helix-like DNA-binding domain superfamily/Winged helix DNA-binding domain"/>
    <property type="match status" value="1"/>
</dbReference>
<dbReference type="Gene3D" id="3.40.50.2300">
    <property type="match status" value="1"/>
</dbReference>
<dbReference type="GO" id="GO:0003677">
    <property type="term" value="F:DNA binding"/>
    <property type="evidence" value="ECO:0007669"/>
    <property type="project" value="UniProtKB-KW"/>
</dbReference>
<dbReference type="InterPro" id="IPR001789">
    <property type="entry name" value="Sig_transdc_resp-reg_receiver"/>
</dbReference>
<dbReference type="PANTHER" id="PTHR43214">
    <property type="entry name" value="TWO-COMPONENT RESPONSE REGULATOR"/>
    <property type="match status" value="1"/>
</dbReference>
<dbReference type="Proteomes" id="UP000004814">
    <property type="component" value="Unassembled WGS sequence"/>
</dbReference>
<evidence type="ECO:0000259" key="4">
    <source>
        <dbReference type="PROSITE" id="PS50043"/>
    </source>
</evidence>
<protein>
    <submittedName>
        <fullName evidence="6">Two component transcriptional regulator, LuxR family</fullName>
    </submittedName>
</protein>
<dbReference type="InterPro" id="IPR016032">
    <property type="entry name" value="Sig_transdc_resp-reg_C-effctor"/>
</dbReference>
<dbReference type="PROSITE" id="PS50043">
    <property type="entry name" value="HTH_LUXR_2"/>
    <property type="match status" value="1"/>
</dbReference>
<dbReference type="InterPro" id="IPR011006">
    <property type="entry name" value="CheY-like_superfamily"/>
</dbReference>
<name>B1T3D5_9BURK</name>
<keyword evidence="1 3" id="KW-0597">Phosphoprotein</keyword>
<feature type="modified residue" description="4-aspartylphosphate" evidence="3">
    <location>
        <position position="56"/>
    </location>
</feature>
<accession>B1T3D5</accession>
<comment type="caution">
    <text evidence="6">The sequence shown here is derived from an EMBL/GenBank/DDBJ whole genome shotgun (WGS) entry which is preliminary data.</text>
</comment>
<evidence type="ECO:0000259" key="5">
    <source>
        <dbReference type="PROSITE" id="PS50110"/>
    </source>
</evidence>
<dbReference type="EMBL" id="ABLK01000057">
    <property type="protein sequence ID" value="EDT41905.1"/>
    <property type="molecule type" value="Genomic_DNA"/>
</dbReference>
<feature type="domain" description="Response regulatory" evidence="5">
    <location>
        <begin position="5"/>
        <end position="124"/>
    </location>
</feature>
<keyword evidence="2" id="KW-0238">DNA-binding</keyword>
<feature type="domain" description="HTH luxR-type" evidence="4">
    <location>
        <begin position="150"/>
        <end position="215"/>
    </location>
</feature>
<dbReference type="InterPro" id="IPR036388">
    <property type="entry name" value="WH-like_DNA-bd_sf"/>
</dbReference>